<reference evidence="3" key="1">
    <citation type="submission" date="2016-10" db="EMBL/GenBank/DDBJ databases">
        <authorList>
            <person name="Varghese N."/>
            <person name="Submissions S."/>
        </authorList>
    </citation>
    <scope>NUCLEOTIDE SEQUENCE [LARGE SCALE GENOMIC DNA]</scope>
    <source>
        <strain evidence="3">CGMCC 1.10369</strain>
    </source>
</reference>
<feature type="region of interest" description="Disordered" evidence="1">
    <location>
        <begin position="23"/>
        <end position="72"/>
    </location>
</feature>
<feature type="compositionally biased region" description="Acidic residues" evidence="1">
    <location>
        <begin position="60"/>
        <end position="72"/>
    </location>
</feature>
<protein>
    <submittedName>
        <fullName evidence="2">Uncharacterized protein</fullName>
    </submittedName>
</protein>
<dbReference type="EMBL" id="FNIL01000001">
    <property type="protein sequence ID" value="SDN19669.1"/>
    <property type="molecule type" value="Genomic_DNA"/>
</dbReference>
<dbReference type="Proteomes" id="UP000198778">
    <property type="component" value="Unassembled WGS sequence"/>
</dbReference>
<proteinExistence type="predicted"/>
<evidence type="ECO:0000313" key="3">
    <source>
        <dbReference type="Proteomes" id="UP000198778"/>
    </source>
</evidence>
<feature type="compositionally biased region" description="Low complexity" evidence="1">
    <location>
        <begin position="37"/>
        <end position="59"/>
    </location>
</feature>
<name>A0A1G9ZEB0_9BACI</name>
<dbReference type="Gene3D" id="2.50.20.10">
    <property type="entry name" value="Lipoprotein localisation LolA/LolB/LppX"/>
    <property type="match status" value="1"/>
</dbReference>
<sequence length="297" mass="34628">MKKTYQFTSFIAITALVIGCNSDDTSEDNSNEDNLNEENNLNVNNNEEISLNTNALEENNQNEDAEEEEEDTEEELEALLHDVILAEEERGNYYVHEESVHIFDQEGDAEEEIAETEFWFFPQEDNVHFQRRESHMEDGPKEFSVVNEEETLFYTEDTDTVHVLDISPEDREEETHESGEAPFIENYMETHDAEYLGEEEVNGYTAHNVIFEDESETIEYWFDAETYFPVRVVRNISREDREESTEMNVLEYELGIEEDESLLTLDDVTADDVSYEEMDPVEEMGEGEEDPDEENHG</sequence>
<evidence type="ECO:0000256" key="1">
    <source>
        <dbReference type="SAM" id="MobiDB-lite"/>
    </source>
</evidence>
<gene>
    <name evidence="2" type="ORF">SAMN04488053_10170</name>
</gene>
<dbReference type="PROSITE" id="PS51257">
    <property type="entry name" value="PROKAR_LIPOPROTEIN"/>
    <property type="match status" value="1"/>
</dbReference>
<dbReference type="STRING" id="745820.SAMN04488053_10170"/>
<feature type="region of interest" description="Disordered" evidence="1">
    <location>
        <begin position="267"/>
        <end position="297"/>
    </location>
</feature>
<keyword evidence="3" id="KW-1185">Reference proteome</keyword>
<dbReference type="RefSeq" id="WP_090839463.1">
    <property type="nucleotide sequence ID" value="NZ_FNIL01000001.1"/>
</dbReference>
<evidence type="ECO:0000313" key="2">
    <source>
        <dbReference type="EMBL" id="SDN19669.1"/>
    </source>
</evidence>
<dbReference type="AlphaFoldDB" id="A0A1G9ZEB0"/>
<feature type="compositionally biased region" description="Acidic residues" evidence="1">
    <location>
        <begin position="268"/>
        <end position="297"/>
    </location>
</feature>
<accession>A0A1G9ZEB0</accession>
<organism evidence="2 3">
    <name type="scientific">Alkalicoccus daliensis</name>
    <dbReference type="NCBI Taxonomy" id="745820"/>
    <lineage>
        <taxon>Bacteria</taxon>
        <taxon>Bacillati</taxon>
        <taxon>Bacillota</taxon>
        <taxon>Bacilli</taxon>
        <taxon>Bacillales</taxon>
        <taxon>Bacillaceae</taxon>
        <taxon>Alkalicoccus</taxon>
    </lineage>
</organism>
<dbReference type="OrthoDB" id="2887348at2"/>
<feature type="compositionally biased region" description="Acidic residues" evidence="1">
    <location>
        <begin position="24"/>
        <end position="36"/>
    </location>
</feature>